<dbReference type="Proteomes" id="UP000198417">
    <property type="component" value="Unassembled WGS sequence"/>
</dbReference>
<name>A0A238UTV5_9RHOB</name>
<dbReference type="Gene3D" id="3.40.50.300">
    <property type="entry name" value="P-loop containing nucleotide triphosphate hydrolases"/>
    <property type="match status" value="1"/>
</dbReference>
<proteinExistence type="predicted"/>
<evidence type="ECO:0000259" key="1">
    <source>
        <dbReference type="Pfam" id="PF07693"/>
    </source>
</evidence>
<dbReference type="InterPro" id="IPR052754">
    <property type="entry name" value="NTPase_KAP_P-loop"/>
</dbReference>
<sequence length="438" mass="48755">MSDRLLTVPEPKFDLYETGFKGVCQLDRAADGKKLSELVERISEPMVVALNAPWGAGKSVFLKCWVGAHMQENGGTAKTVYYDAFRHDFMDDPLIGLTGVISERLGETGAHAKKWQKAKEAASKLVRPAVRTGLALATAGMTEISGAIVDAALEAGSDELKQASREFWKKENGKRAAMQGFREALENLASDQKLVIVVDELDRCRPDYALNLLEVIKHFFDVPNVHFILGVNLKELANSVRSRYGADVQGAKYLQKFITVSMPLVPRHSRSASAQLQIRHFQRVSKEIGLFGSWKSDWLEDYLRFVDHHAGLSLRDVEKIATLAMVTPNPREQPEAKLHLYIGSLILQVLAPSAVENARLGKLIGEDVFSVFQLSRRPNPHTCEPDAHAVWRLVTTKDVGSLPAYLDEAAEKLFADREPKELLREVIAETLDVFQVLS</sequence>
<dbReference type="PANTHER" id="PTHR22674">
    <property type="entry name" value="NTPASE, KAP FAMILY P-LOOP DOMAIN-CONTAINING 1"/>
    <property type="match status" value="1"/>
</dbReference>
<protein>
    <submittedName>
        <fullName evidence="2">KAP family P-loop domain-containing protein</fullName>
    </submittedName>
</protein>
<dbReference type="PANTHER" id="PTHR22674:SF6">
    <property type="entry name" value="NTPASE KAP FAMILY P-LOOP DOMAIN-CONTAINING PROTEIN 1"/>
    <property type="match status" value="1"/>
</dbReference>
<dbReference type="AlphaFoldDB" id="A0A238UTV5"/>
<evidence type="ECO:0000313" key="2">
    <source>
        <dbReference type="EMBL" id="SNR25416.1"/>
    </source>
</evidence>
<dbReference type="RefSeq" id="WP_089268565.1">
    <property type="nucleotide sequence ID" value="NZ_FZNN01000001.1"/>
</dbReference>
<dbReference type="InterPro" id="IPR027417">
    <property type="entry name" value="P-loop_NTPase"/>
</dbReference>
<accession>A0A238UTV5</accession>
<keyword evidence="3" id="KW-1185">Reference proteome</keyword>
<dbReference type="InterPro" id="IPR011646">
    <property type="entry name" value="KAP_P-loop"/>
</dbReference>
<dbReference type="SUPFAM" id="SSF52540">
    <property type="entry name" value="P-loop containing nucleoside triphosphate hydrolases"/>
    <property type="match status" value="1"/>
</dbReference>
<evidence type="ECO:0000313" key="3">
    <source>
        <dbReference type="Proteomes" id="UP000198417"/>
    </source>
</evidence>
<reference evidence="2 3" key="1">
    <citation type="submission" date="2017-06" db="EMBL/GenBank/DDBJ databases">
        <authorList>
            <person name="Kim H.J."/>
            <person name="Triplett B.A."/>
        </authorList>
    </citation>
    <scope>NUCLEOTIDE SEQUENCE [LARGE SCALE GENOMIC DNA]</scope>
    <source>
        <strain evidence="2 3">DSM 29052</strain>
    </source>
</reference>
<organism evidence="2 3">
    <name type="scientific">Puniceibacterium sediminis</name>
    <dbReference type="NCBI Taxonomy" id="1608407"/>
    <lineage>
        <taxon>Bacteria</taxon>
        <taxon>Pseudomonadati</taxon>
        <taxon>Pseudomonadota</taxon>
        <taxon>Alphaproteobacteria</taxon>
        <taxon>Rhodobacterales</taxon>
        <taxon>Paracoccaceae</taxon>
        <taxon>Puniceibacterium</taxon>
    </lineage>
</organism>
<feature type="domain" description="KAP NTPase" evidence="1">
    <location>
        <begin position="35"/>
        <end position="322"/>
    </location>
</feature>
<dbReference type="Pfam" id="PF07693">
    <property type="entry name" value="KAP_NTPase"/>
    <property type="match status" value="1"/>
</dbReference>
<dbReference type="EMBL" id="FZNN01000001">
    <property type="protein sequence ID" value="SNR25416.1"/>
    <property type="molecule type" value="Genomic_DNA"/>
</dbReference>
<gene>
    <name evidence="2" type="ORF">SAMN06265370_101106</name>
</gene>
<dbReference type="OrthoDB" id="88903at2"/>